<dbReference type="Proteomes" id="UP000504634">
    <property type="component" value="Unplaced"/>
</dbReference>
<dbReference type="SUPFAM" id="SSF53850">
    <property type="entry name" value="Periplasmic binding protein-like II"/>
    <property type="match status" value="1"/>
</dbReference>
<evidence type="ECO:0000313" key="11">
    <source>
        <dbReference type="Proteomes" id="UP000504634"/>
    </source>
</evidence>
<name>A0A6J2TUJ7_DROLE</name>
<organism evidence="11 12">
    <name type="scientific">Drosophila lebanonensis</name>
    <name type="common">Fruit fly</name>
    <name type="synonym">Scaptodrosophila lebanonensis</name>
    <dbReference type="NCBI Taxonomy" id="7225"/>
    <lineage>
        <taxon>Eukaryota</taxon>
        <taxon>Metazoa</taxon>
        <taxon>Ecdysozoa</taxon>
        <taxon>Arthropoda</taxon>
        <taxon>Hexapoda</taxon>
        <taxon>Insecta</taxon>
        <taxon>Pterygota</taxon>
        <taxon>Neoptera</taxon>
        <taxon>Endopterygota</taxon>
        <taxon>Diptera</taxon>
        <taxon>Brachycera</taxon>
        <taxon>Muscomorpha</taxon>
        <taxon>Ephydroidea</taxon>
        <taxon>Drosophilidae</taxon>
        <taxon>Scaptodrosophila</taxon>
    </lineage>
</organism>
<evidence type="ECO:0000313" key="12">
    <source>
        <dbReference type="RefSeq" id="XP_030379260.1"/>
    </source>
</evidence>
<protein>
    <submittedName>
        <fullName evidence="12">Uncharacterized protein LOC115627659</fullName>
    </submittedName>
</protein>
<dbReference type="Pfam" id="PF24061">
    <property type="entry name" value="LBD_receptor"/>
    <property type="match status" value="1"/>
</dbReference>
<proteinExistence type="predicted"/>
<feature type="transmembrane region" description="Helical" evidence="8">
    <location>
        <begin position="381"/>
        <end position="398"/>
    </location>
</feature>
<keyword evidence="6" id="KW-0675">Receptor</keyword>
<dbReference type="GeneID" id="115627659"/>
<dbReference type="OrthoDB" id="8050636at2759"/>
<sequence>MLLFLPLLQFFHVIVIIAVSFDEETNILAAAIVDILGVSFVRAETPTVFNLYVYATLGTTQHFYAGLTDETLHRLWRNASEPIGALLGLGRALPGDHDRHYSLLLVDSSAALRQLYGELLELHLNIGGYFIIVLHPFNATELLAIFKLNWEAGIANVNVLALDVAEQTVQLYTALPYQQDRCRSIEPHLTNSYAKGRWTRGSGDFYPGKLANFYGCPFSCATWPEMPYLELHKKAAGETIELLGIEGRLLEYLAERLNFTLEFYWLNDEEIADTLKDEGAVFDRLFASGIDFAIGAFRYKPTRPSDPYAPTTPYYLSRLNVIVSSRTAPYSAFAKLLLPFVLEIWVLLGASCMVGVLIVWRLRRHGRWRNLVLGAENRTPIYNMFIVGLGGTVTATPARNLARFLLTLWLAMTLVLRSAYQAFMYHFIRTDLQMPPPESVDELLQLNYTLLMTPSTHDAVQQLPRIAGKAHVLNATSEEQLQAIRESQERLAVLTAMEYYGYYSRRARWEAMRDFHVLPELVLTQQLSIYMSKNSVMLERFNRYILEYMNAGLMSKWDQVLLDETWKEDGQRLRWQRGNEEPPQPMQFWQLLGAFRLLLLGHACSGAVLLWELAAWAVQRLWRHVAVNLV</sequence>
<dbReference type="Gene3D" id="3.40.190.10">
    <property type="entry name" value="Periplasmic binding protein-like II"/>
    <property type="match status" value="1"/>
</dbReference>
<dbReference type="GO" id="GO:0005886">
    <property type="term" value="C:plasma membrane"/>
    <property type="evidence" value="ECO:0007669"/>
    <property type="project" value="UniProtKB-SubCell"/>
</dbReference>
<comment type="subcellular location">
    <subcellularLocation>
        <location evidence="1">Cell membrane</location>
        <topology evidence="1">Multi-pass membrane protein</topology>
    </subcellularLocation>
</comment>
<dbReference type="RefSeq" id="XP_030379260.1">
    <property type="nucleotide sequence ID" value="XM_030523400.1"/>
</dbReference>
<feature type="domain" description="Putative ionotropic receptor ligand binding" evidence="10">
    <location>
        <begin position="23"/>
        <end position="212"/>
    </location>
</feature>
<evidence type="ECO:0000259" key="10">
    <source>
        <dbReference type="Pfam" id="PF24061"/>
    </source>
</evidence>
<gene>
    <name evidence="12" type="primary">LOC115627659</name>
</gene>
<dbReference type="InterPro" id="IPR052192">
    <property type="entry name" value="Insect_Ionotropic_Sensory_Rcpt"/>
</dbReference>
<feature type="transmembrane region" description="Helical" evidence="8">
    <location>
        <begin position="336"/>
        <end position="360"/>
    </location>
</feature>
<evidence type="ECO:0000256" key="8">
    <source>
        <dbReference type="SAM" id="Phobius"/>
    </source>
</evidence>
<keyword evidence="2" id="KW-1003">Cell membrane</keyword>
<dbReference type="AlphaFoldDB" id="A0A6J2TUJ7"/>
<dbReference type="PANTHER" id="PTHR42643:SF30">
    <property type="entry name" value="IONOTROPIC RECEPTOR 40A-RELATED"/>
    <property type="match status" value="1"/>
</dbReference>
<evidence type="ECO:0000256" key="3">
    <source>
        <dbReference type="ARBA" id="ARBA00022692"/>
    </source>
</evidence>
<keyword evidence="3 8" id="KW-0812">Transmembrane</keyword>
<evidence type="ECO:0000256" key="4">
    <source>
        <dbReference type="ARBA" id="ARBA00022989"/>
    </source>
</evidence>
<evidence type="ECO:0000256" key="9">
    <source>
        <dbReference type="SAM" id="SignalP"/>
    </source>
</evidence>
<feature type="chain" id="PRO_5026650382" evidence="9">
    <location>
        <begin position="19"/>
        <end position="630"/>
    </location>
</feature>
<keyword evidence="7" id="KW-0325">Glycoprotein</keyword>
<reference evidence="12" key="1">
    <citation type="submission" date="2025-08" db="UniProtKB">
        <authorList>
            <consortium name="RefSeq"/>
        </authorList>
    </citation>
    <scope>IDENTIFICATION</scope>
    <source>
        <strain evidence="12">11010-0011.00</strain>
        <tissue evidence="12">Whole body</tissue>
    </source>
</reference>
<keyword evidence="11" id="KW-1185">Reference proteome</keyword>
<keyword evidence="5 8" id="KW-0472">Membrane</keyword>
<dbReference type="InterPro" id="IPR056198">
    <property type="entry name" value="LBD_receptor"/>
</dbReference>
<evidence type="ECO:0000256" key="2">
    <source>
        <dbReference type="ARBA" id="ARBA00022475"/>
    </source>
</evidence>
<evidence type="ECO:0000256" key="5">
    <source>
        <dbReference type="ARBA" id="ARBA00023136"/>
    </source>
</evidence>
<keyword evidence="9" id="KW-0732">Signal</keyword>
<feature type="signal peptide" evidence="9">
    <location>
        <begin position="1"/>
        <end position="18"/>
    </location>
</feature>
<evidence type="ECO:0000256" key="1">
    <source>
        <dbReference type="ARBA" id="ARBA00004651"/>
    </source>
</evidence>
<dbReference type="PANTHER" id="PTHR42643">
    <property type="entry name" value="IONOTROPIC RECEPTOR 20A-RELATED"/>
    <property type="match status" value="1"/>
</dbReference>
<evidence type="ECO:0000256" key="6">
    <source>
        <dbReference type="ARBA" id="ARBA00023170"/>
    </source>
</evidence>
<evidence type="ECO:0000256" key="7">
    <source>
        <dbReference type="ARBA" id="ARBA00023180"/>
    </source>
</evidence>
<accession>A0A6J2TUJ7</accession>
<keyword evidence="4 8" id="KW-1133">Transmembrane helix</keyword>
<dbReference type="Gene3D" id="1.10.287.70">
    <property type="match status" value="1"/>
</dbReference>